<accession>A0A4C2AGG1</accession>
<evidence type="ECO:0000313" key="2">
    <source>
        <dbReference type="EMBL" id="GBP98189.1"/>
    </source>
</evidence>
<evidence type="ECO:0000313" key="3">
    <source>
        <dbReference type="Proteomes" id="UP000299102"/>
    </source>
</evidence>
<feature type="region of interest" description="Disordered" evidence="1">
    <location>
        <begin position="1"/>
        <end position="24"/>
    </location>
</feature>
<evidence type="ECO:0000256" key="1">
    <source>
        <dbReference type="SAM" id="MobiDB-lite"/>
    </source>
</evidence>
<dbReference type="EMBL" id="BGZK01003086">
    <property type="protein sequence ID" value="GBP98189.1"/>
    <property type="molecule type" value="Genomic_DNA"/>
</dbReference>
<protein>
    <submittedName>
        <fullName evidence="2">Uncharacterized protein</fullName>
    </submittedName>
</protein>
<organism evidence="2 3">
    <name type="scientific">Eumeta variegata</name>
    <name type="common">Bagworm moth</name>
    <name type="synonym">Eumeta japonica</name>
    <dbReference type="NCBI Taxonomy" id="151549"/>
    <lineage>
        <taxon>Eukaryota</taxon>
        <taxon>Metazoa</taxon>
        <taxon>Ecdysozoa</taxon>
        <taxon>Arthropoda</taxon>
        <taxon>Hexapoda</taxon>
        <taxon>Insecta</taxon>
        <taxon>Pterygota</taxon>
        <taxon>Neoptera</taxon>
        <taxon>Endopterygota</taxon>
        <taxon>Lepidoptera</taxon>
        <taxon>Glossata</taxon>
        <taxon>Ditrysia</taxon>
        <taxon>Tineoidea</taxon>
        <taxon>Psychidae</taxon>
        <taxon>Oiketicinae</taxon>
        <taxon>Eumeta</taxon>
    </lineage>
</organism>
<gene>
    <name evidence="2" type="ORF">EVAR_69864_1</name>
</gene>
<name>A0A4C2AGG1_EUMVA</name>
<proteinExistence type="predicted"/>
<comment type="caution">
    <text evidence="2">The sequence shown here is derived from an EMBL/GenBank/DDBJ whole genome shotgun (WGS) entry which is preliminary data.</text>
</comment>
<keyword evidence="3" id="KW-1185">Reference proteome</keyword>
<reference evidence="2 3" key="1">
    <citation type="journal article" date="2019" name="Commun. Biol.">
        <title>The bagworm genome reveals a unique fibroin gene that provides high tensile strength.</title>
        <authorList>
            <person name="Kono N."/>
            <person name="Nakamura H."/>
            <person name="Ohtoshi R."/>
            <person name="Tomita M."/>
            <person name="Numata K."/>
            <person name="Arakawa K."/>
        </authorList>
    </citation>
    <scope>NUCLEOTIDE SEQUENCE [LARGE SCALE GENOMIC DNA]</scope>
</reference>
<dbReference type="AlphaFoldDB" id="A0A4C2AGG1"/>
<sequence length="76" mass="8366">MRFRSLLSKLRKHHQRTAPPPSVLDRHLRICPTRLAAGRARAARGGGLTCPVRSITPSDVDVRLIAADVFQAAKLN</sequence>
<dbReference type="Proteomes" id="UP000299102">
    <property type="component" value="Unassembled WGS sequence"/>
</dbReference>
<feature type="compositionally biased region" description="Basic residues" evidence="1">
    <location>
        <begin position="1"/>
        <end position="16"/>
    </location>
</feature>